<evidence type="ECO:0000259" key="1">
    <source>
        <dbReference type="Pfam" id="PF07880"/>
    </source>
</evidence>
<name>A0A1T5BWI0_9SPHN</name>
<proteinExistence type="predicted"/>
<reference evidence="3" key="1">
    <citation type="submission" date="2017-02" db="EMBL/GenBank/DDBJ databases">
        <authorList>
            <person name="Varghese N."/>
            <person name="Submissions S."/>
        </authorList>
    </citation>
    <scope>NUCLEOTIDE SEQUENCE [LARGE SCALE GENOMIC DNA]</scope>
    <source>
        <strain evidence="3">UM2</strain>
    </source>
</reference>
<dbReference type="RefSeq" id="WP_079647658.1">
    <property type="nucleotide sequence ID" value="NZ_FUYM01000003.1"/>
</dbReference>
<dbReference type="AlphaFoldDB" id="A0A1T5BWI0"/>
<feature type="domain" description="Baseplate structural protein Gp9/Gp10 N-terminal" evidence="1">
    <location>
        <begin position="3"/>
        <end position="39"/>
    </location>
</feature>
<dbReference type="GO" id="GO:0016788">
    <property type="term" value="F:hydrolase activity, acting on ester bonds"/>
    <property type="evidence" value="ECO:0007669"/>
    <property type="project" value="UniProtKB-ARBA"/>
</dbReference>
<dbReference type="OrthoDB" id="7570488at2"/>
<keyword evidence="3" id="KW-1185">Reference proteome</keyword>
<dbReference type="Pfam" id="PF07880">
    <property type="entry name" value="T4_gp9_10_N"/>
    <property type="match status" value="1"/>
</dbReference>
<dbReference type="InterPro" id="IPR036514">
    <property type="entry name" value="SGNH_hydro_sf"/>
</dbReference>
<dbReference type="Proteomes" id="UP000189818">
    <property type="component" value="Unassembled WGS sequence"/>
</dbReference>
<dbReference type="STRING" id="439228.SAMN06295920_103325"/>
<accession>A0A1T5BWI0</accession>
<sequence length="509" mass="52419">MAKQTINIGAAANDGTGDNLRAAFGKTNSNFDELYAADAALGAQIGQINKPIHLMVEGDSKGQLVAAYNSRSALFWALARNPLDLIFDPAADNLAIGSSTSDGASSTTGLTSGARLATAAARIAAIAAMGHNPVVILKIGTNDLTVTNDNGANSIIANIRKAWASYKAAGAAYLILMTIDPRASLTAGQAAQFIATNRAMRALAQSDRAVFICDTQLGLIDPTSVLYESLGKNTQAPGAVMYDNPALHESAYGAWQMAKPLADVLAKICRPREKSLSIGAGDAYANPSSPTGTAPRAIRGNLLLRQGRFEDTGGVSGQITASGGGGVTGTANWPSAKLFGVYPKLTGTMSGTMAVAISQVPYQPAIDLYGRSDLMATRLTFSGTPTSAGTLAVDASITVSSLPNYDYTVPIMIDADLYFTDVNGLNLRIAGPGANMGGIGVPASNADALVHATGRITPYYPTSIIQSSAPSTLQLQVQFPFFANVPVSGSVDIFGLGIVSNPALPAATP</sequence>
<dbReference type="Gene3D" id="3.40.50.1110">
    <property type="entry name" value="SGNH hydrolase"/>
    <property type="match status" value="1"/>
</dbReference>
<dbReference type="InterPro" id="IPR008987">
    <property type="entry name" value="Baseplate_struct_prot_Gp9/10_N"/>
</dbReference>
<dbReference type="InterPro" id="IPR036240">
    <property type="entry name" value="Gp9-like_sf"/>
</dbReference>
<organism evidence="2 3">
    <name type="scientific">Rhizorhabdus histidinilytica</name>
    <dbReference type="NCBI Taxonomy" id="439228"/>
    <lineage>
        <taxon>Bacteria</taxon>
        <taxon>Pseudomonadati</taxon>
        <taxon>Pseudomonadota</taxon>
        <taxon>Alphaproteobacteria</taxon>
        <taxon>Sphingomonadales</taxon>
        <taxon>Sphingomonadaceae</taxon>
        <taxon>Rhizorhabdus</taxon>
    </lineage>
</organism>
<dbReference type="GO" id="GO:0019076">
    <property type="term" value="P:viral release from host cell"/>
    <property type="evidence" value="ECO:0007669"/>
    <property type="project" value="InterPro"/>
</dbReference>
<protein>
    <recommendedName>
        <fullName evidence="1">Baseplate structural protein Gp9/Gp10 N-terminal domain-containing protein</fullName>
    </recommendedName>
</protein>
<evidence type="ECO:0000313" key="3">
    <source>
        <dbReference type="Proteomes" id="UP000189818"/>
    </source>
</evidence>
<dbReference type="EMBL" id="FUYM01000003">
    <property type="protein sequence ID" value="SKB51363.1"/>
    <property type="molecule type" value="Genomic_DNA"/>
</dbReference>
<dbReference type="SUPFAM" id="SSF50017">
    <property type="entry name" value="gp9"/>
    <property type="match status" value="1"/>
</dbReference>
<dbReference type="SUPFAM" id="SSF52266">
    <property type="entry name" value="SGNH hydrolase"/>
    <property type="match status" value="1"/>
</dbReference>
<evidence type="ECO:0000313" key="2">
    <source>
        <dbReference type="EMBL" id="SKB51363.1"/>
    </source>
</evidence>
<gene>
    <name evidence="2" type="ORF">SAMN06295920_103325</name>
</gene>